<dbReference type="PANTHER" id="PTHR28133:SF1">
    <property type="entry name" value="REQUIRED FOR RESPIRATORY GROWTH PROTEIN 7, MITOCHONDRIAL"/>
    <property type="match status" value="1"/>
</dbReference>
<evidence type="ECO:0000256" key="1">
    <source>
        <dbReference type="ARBA" id="ARBA00004173"/>
    </source>
</evidence>
<dbReference type="InParanoid" id="G7DZB8"/>
<evidence type="ECO:0008006" key="5">
    <source>
        <dbReference type="Google" id="ProtNLM"/>
    </source>
</evidence>
<dbReference type="EMBL" id="BABT02000068">
    <property type="protein sequence ID" value="GAA95928.1"/>
    <property type="molecule type" value="Genomic_DNA"/>
</dbReference>
<accession>G7DZB8</accession>
<dbReference type="Pfam" id="PF10356">
    <property type="entry name" value="RRG7"/>
    <property type="match status" value="1"/>
</dbReference>
<dbReference type="GO" id="GO:0005739">
    <property type="term" value="C:mitochondrion"/>
    <property type="evidence" value="ECO:0007669"/>
    <property type="project" value="UniProtKB-SubCell"/>
</dbReference>
<dbReference type="OrthoDB" id="20734at2759"/>
<protein>
    <recommendedName>
        <fullName evidence="5">Required for respiratory growth protein 7, mitochondrial</fullName>
    </recommendedName>
</protein>
<dbReference type="InterPro" id="IPR018828">
    <property type="entry name" value="RRG7"/>
</dbReference>
<dbReference type="PANTHER" id="PTHR28133">
    <property type="entry name" value="REQUIRED FOR RESPIRATORY GROWTH PROTEIN 7, MITOCHONDRIAL"/>
    <property type="match status" value="1"/>
</dbReference>
<dbReference type="RefSeq" id="XP_014571202.1">
    <property type="nucleotide sequence ID" value="XM_014715716.1"/>
</dbReference>
<reference evidence="3 4" key="2">
    <citation type="journal article" date="2012" name="Open Biol.">
        <title>Characteristics of nucleosomes and linker DNA regions on the genome of the basidiomycete Mixia osmundae revealed by mono- and dinucleosome mapping.</title>
        <authorList>
            <person name="Nishida H."/>
            <person name="Kondo S."/>
            <person name="Matsumoto T."/>
            <person name="Suzuki Y."/>
            <person name="Yoshikawa H."/>
            <person name="Taylor T.D."/>
            <person name="Sugiyama J."/>
        </authorList>
    </citation>
    <scope>NUCLEOTIDE SEQUENCE [LARGE SCALE GENOMIC DNA]</scope>
    <source>
        <strain evidence="4">CBS 9802 / IAM 14324 / JCM 22182 / KY 12970</strain>
    </source>
</reference>
<organism evidence="3 4">
    <name type="scientific">Mixia osmundae (strain CBS 9802 / IAM 14324 / JCM 22182 / KY 12970)</name>
    <dbReference type="NCBI Taxonomy" id="764103"/>
    <lineage>
        <taxon>Eukaryota</taxon>
        <taxon>Fungi</taxon>
        <taxon>Dikarya</taxon>
        <taxon>Basidiomycota</taxon>
        <taxon>Pucciniomycotina</taxon>
        <taxon>Mixiomycetes</taxon>
        <taxon>Mixiales</taxon>
        <taxon>Mixiaceae</taxon>
        <taxon>Mixia</taxon>
    </lineage>
</organism>
<evidence type="ECO:0000313" key="4">
    <source>
        <dbReference type="Proteomes" id="UP000009131"/>
    </source>
</evidence>
<name>G7DZB8_MIXOS</name>
<evidence type="ECO:0000313" key="3">
    <source>
        <dbReference type="EMBL" id="GAA95928.1"/>
    </source>
</evidence>
<dbReference type="Proteomes" id="UP000009131">
    <property type="component" value="Unassembled WGS sequence"/>
</dbReference>
<comment type="subcellular location">
    <subcellularLocation>
        <location evidence="1">Mitochondrion</location>
    </subcellularLocation>
</comment>
<dbReference type="eggNOG" id="ENOG502RHN8">
    <property type="taxonomic scope" value="Eukaryota"/>
</dbReference>
<comment type="caution">
    <text evidence="3">The sequence shown here is derived from an EMBL/GenBank/DDBJ whole genome shotgun (WGS) entry which is preliminary data.</text>
</comment>
<dbReference type="OMA" id="HHASCAG"/>
<reference evidence="3 4" key="1">
    <citation type="journal article" date="2011" name="J. Gen. Appl. Microbiol.">
        <title>Draft genome sequencing of the enigmatic basidiomycete Mixia osmundae.</title>
        <authorList>
            <person name="Nishida H."/>
            <person name="Nagatsuka Y."/>
            <person name="Sugiyama J."/>
        </authorList>
    </citation>
    <scope>NUCLEOTIDE SEQUENCE [LARGE SCALE GENOMIC DNA]</scope>
    <source>
        <strain evidence="4">CBS 9802 / IAM 14324 / JCM 22182 / KY 12970</strain>
    </source>
</reference>
<evidence type="ECO:0000256" key="2">
    <source>
        <dbReference type="ARBA" id="ARBA00023128"/>
    </source>
</evidence>
<dbReference type="HOGENOM" id="CLU_074378_0_0_1"/>
<keyword evidence="2" id="KW-0496">Mitochondrion</keyword>
<sequence length="274" mass="30417">MQCWRCPVRFSAQPHRSARRLQSTVARGTAYEELCQRYLNEQWGMSLMLVGGRNDRGVDLRGYWSLPLYEPSSDDTMLVSRRVRILGQCKAERKRLGPRVIRELEGTLGWEHLALGSTVPTATGASQPTEDEQDVTLPTIAVLLSLSGFTPATLSRTAASPLPVLCMHIEYAQSDEPATLQDEQQTGKTVAQSSCRSALWNAAAQRVLGPAFEIRWHRSMQNTALANTEEMVERPRLYWNGREYPSTNTSQHANANAMTPAIAHGAHAPDSARS</sequence>
<proteinExistence type="predicted"/>
<keyword evidence="4" id="KW-1185">Reference proteome</keyword>
<dbReference type="AlphaFoldDB" id="G7DZB8"/>
<gene>
    <name evidence="3" type="primary">Mo02586</name>
    <name evidence="3" type="ORF">E5Q_02586</name>
</gene>